<keyword evidence="7 12" id="KW-0472">Membrane</keyword>
<keyword evidence="4" id="KW-0145">Chemotaxis</keyword>
<dbReference type="PANTHER" id="PTHR32089">
    <property type="entry name" value="METHYL-ACCEPTING CHEMOTAXIS PROTEIN MCPB"/>
    <property type="match status" value="1"/>
</dbReference>
<accession>A0AB39HLE7</accession>
<keyword evidence="15" id="KW-0614">Plasmid</keyword>
<gene>
    <name evidence="15" type="ORF">AB0763_15055</name>
</gene>
<dbReference type="PROSITE" id="PS50111">
    <property type="entry name" value="CHEMOTAXIS_TRANSDUC_2"/>
    <property type="match status" value="1"/>
</dbReference>
<evidence type="ECO:0000259" key="14">
    <source>
        <dbReference type="PROSITE" id="PS50885"/>
    </source>
</evidence>
<organism evidence="15">
    <name type="scientific">Vibrio sp. HB236076</name>
    <dbReference type="NCBI Taxonomy" id="3232307"/>
    <lineage>
        <taxon>Bacteria</taxon>
        <taxon>Pseudomonadati</taxon>
        <taxon>Pseudomonadota</taxon>
        <taxon>Gammaproteobacteria</taxon>
        <taxon>Vibrionales</taxon>
        <taxon>Vibrionaceae</taxon>
        <taxon>Vibrio</taxon>
    </lineage>
</organism>
<comment type="subcellular location">
    <subcellularLocation>
        <location evidence="1">Cell membrane</location>
        <topology evidence="1">Multi-pass membrane protein</topology>
    </subcellularLocation>
</comment>
<dbReference type="Gene3D" id="1.10.287.950">
    <property type="entry name" value="Methyl-accepting chemotaxis protein"/>
    <property type="match status" value="1"/>
</dbReference>
<dbReference type="GO" id="GO:0007165">
    <property type="term" value="P:signal transduction"/>
    <property type="evidence" value="ECO:0007669"/>
    <property type="project" value="UniProtKB-KW"/>
</dbReference>
<dbReference type="CDD" id="cd12912">
    <property type="entry name" value="PDC2_MCP_like"/>
    <property type="match status" value="1"/>
</dbReference>
<dbReference type="CDD" id="cd06225">
    <property type="entry name" value="HAMP"/>
    <property type="match status" value="1"/>
</dbReference>
<evidence type="ECO:0000256" key="6">
    <source>
        <dbReference type="ARBA" id="ARBA00022989"/>
    </source>
</evidence>
<name>A0AB39HLE7_9VIBR</name>
<dbReference type="InterPro" id="IPR004089">
    <property type="entry name" value="MCPsignal_dom"/>
</dbReference>
<evidence type="ECO:0000259" key="13">
    <source>
        <dbReference type="PROSITE" id="PS50111"/>
    </source>
</evidence>
<dbReference type="PROSITE" id="PS50885">
    <property type="entry name" value="HAMP"/>
    <property type="match status" value="1"/>
</dbReference>
<keyword evidence="8 10" id="KW-0807">Transducer</keyword>
<protein>
    <submittedName>
        <fullName evidence="15">Methyl-accepting chemotaxis protein</fullName>
    </submittedName>
</protein>
<dbReference type="AlphaFoldDB" id="A0AB39HLE7"/>
<evidence type="ECO:0000256" key="4">
    <source>
        <dbReference type="ARBA" id="ARBA00022500"/>
    </source>
</evidence>
<geneLocation type="plasmid" evidence="15">
    <name>p-HB236076</name>
</geneLocation>
<keyword evidence="6 12" id="KW-1133">Transmembrane helix</keyword>
<feature type="domain" description="Methyl-accepting transducer" evidence="13">
    <location>
        <begin position="366"/>
        <end position="602"/>
    </location>
</feature>
<reference evidence="15" key="1">
    <citation type="submission" date="2024-07" db="EMBL/GenBank/DDBJ databases">
        <title>Genome Analysis of a Potential Novel Vibrio Species Secreting pH- and Thermo-stable Alginate Lyase and its Application in Producing Alginate Oligosaccharides.</title>
        <authorList>
            <person name="Huang H."/>
            <person name="Bao K."/>
        </authorList>
    </citation>
    <scope>NUCLEOTIDE SEQUENCE</scope>
    <source>
        <strain evidence="15">HB236076</strain>
        <plasmid evidence="15">p-HB236076</plasmid>
    </source>
</reference>
<dbReference type="PANTHER" id="PTHR32089:SF39">
    <property type="entry name" value="METHYL-ACCEPTING CHEMOTAXIS PROTEIN HLYB"/>
    <property type="match status" value="1"/>
</dbReference>
<dbReference type="FunFam" id="1.10.287.950:FF:000001">
    <property type="entry name" value="Methyl-accepting chemotaxis sensory transducer"/>
    <property type="match status" value="1"/>
</dbReference>
<feature type="domain" description="HAMP" evidence="14">
    <location>
        <begin position="307"/>
        <end position="361"/>
    </location>
</feature>
<dbReference type="Gene3D" id="3.30.450.20">
    <property type="entry name" value="PAS domain"/>
    <property type="match status" value="1"/>
</dbReference>
<evidence type="ECO:0000256" key="12">
    <source>
        <dbReference type="SAM" id="Phobius"/>
    </source>
</evidence>
<dbReference type="Pfam" id="PF00015">
    <property type="entry name" value="MCPsignal"/>
    <property type="match status" value="1"/>
</dbReference>
<dbReference type="GO" id="GO:0006935">
    <property type="term" value="P:chemotaxis"/>
    <property type="evidence" value="ECO:0007669"/>
    <property type="project" value="UniProtKB-KW"/>
</dbReference>
<dbReference type="GO" id="GO:0005886">
    <property type="term" value="C:plasma membrane"/>
    <property type="evidence" value="ECO:0007669"/>
    <property type="project" value="UniProtKB-SubCell"/>
</dbReference>
<dbReference type="SUPFAM" id="SSF58104">
    <property type="entry name" value="Methyl-accepting chemotaxis protein (MCP) signaling domain"/>
    <property type="match status" value="1"/>
</dbReference>
<evidence type="ECO:0000256" key="8">
    <source>
        <dbReference type="ARBA" id="ARBA00023224"/>
    </source>
</evidence>
<evidence type="ECO:0000256" key="9">
    <source>
        <dbReference type="ARBA" id="ARBA00029447"/>
    </source>
</evidence>
<evidence type="ECO:0000256" key="10">
    <source>
        <dbReference type="PROSITE-ProRule" id="PRU00284"/>
    </source>
</evidence>
<dbReference type="EMBL" id="CP162602">
    <property type="protein sequence ID" value="XDK27081.1"/>
    <property type="molecule type" value="Genomic_DNA"/>
</dbReference>
<dbReference type="CDD" id="cd11386">
    <property type="entry name" value="MCP_signal"/>
    <property type="match status" value="1"/>
</dbReference>
<keyword evidence="5 12" id="KW-0812">Transmembrane</keyword>
<evidence type="ECO:0000256" key="1">
    <source>
        <dbReference type="ARBA" id="ARBA00004651"/>
    </source>
</evidence>
<sequence>MSIFHSWTIKQKIVLAMAFAVLASTIIVSYLIQGQARELLRHRLVDIELPLVLSKISADIDSQVSQMLSASKQLASSEFITSAVSGSQRDSATEAMIVEQLNDLKAQYDLNDASIANRETAYYWNQNGFLRQLNHQQDSWFFDFLNSGKTTNVSIFQEPTGEVKMFTNYQNRKNNTVAGMSRSLQSMVTTLQSYQLEQSGYVFLTDAEGNVKIHPKTAKSDQSLLSLYGASSQGLLNPQQFNLIDADAAQGEVFVASQYIASMDWYVVGVVPKSEVFAALNDLLFYIIVVTAVVAVIFIAMALMIANSITRPIKLLAERFIELGQGEGDLTQRIDIKGQDEIAQMSRGFNGFIDKIHRTIDEVSNTSRQLSTTAHMVSEQAASTHSNSQEQRDQTIQVVTAMNQMGATISEIAANAATAADYANQASDHADQGRNVVEHTKSVIGKLSEDVGQISAVINQLALTTNNIGSILDVIKGISEQTNLLALNAAIEAARAGEQGRGFAVVADEVRSLASRTADSTSEIQKMIHQLQQDAQQAVSAMENGQTITQQGVSSSDEAVAMLANISQHIVDISDRNTQVATATEEQSSVVQTINNNVEEINSINELTTSTSQDLAQESEALRQLSRHLDELVGRFKI</sequence>
<evidence type="ECO:0000256" key="11">
    <source>
        <dbReference type="SAM" id="MobiDB-lite"/>
    </source>
</evidence>
<keyword evidence="2" id="KW-1003">Cell membrane</keyword>
<dbReference type="SMART" id="SM00304">
    <property type="entry name" value="HAMP"/>
    <property type="match status" value="1"/>
</dbReference>
<dbReference type="KEGG" id="vih:AB0763_15055"/>
<evidence type="ECO:0000256" key="3">
    <source>
        <dbReference type="ARBA" id="ARBA00022481"/>
    </source>
</evidence>
<keyword evidence="3" id="KW-0488">Methylation</keyword>
<feature type="region of interest" description="Disordered" evidence="11">
    <location>
        <begin position="371"/>
        <end position="392"/>
    </location>
</feature>
<comment type="similarity">
    <text evidence="9">Belongs to the methyl-accepting chemotaxis (MCP) protein family.</text>
</comment>
<feature type="transmembrane region" description="Helical" evidence="12">
    <location>
        <begin position="12"/>
        <end position="32"/>
    </location>
</feature>
<feature type="transmembrane region" description="Helical" evidence="12">
    <location>
        <begin position="283"/>
        <end position="306"/>
    </location>
</feature>
<dbReference type="Pfam" id="PF00672">
    <property type="entry name" value="HAMP"/>
    <property type="match status" value="1"/>
</dbReference>
<dbReference type="InterPro" id="IPR003660">
    <property type="entry name" value="HAMP_dom"/>
</dbReference>
<evidence type="ECO:0000256" key="5">
    <source>
        <dbReference type="ARBA" id="ARBA00022692"/>
    </source>
</evidence>
<evidence type="ECO:0000313" key="15">
    <source>
        <dbReference type="EMBL" id="XDK27081.1"/>
    </source>
</evidence>
<evidence type="ECO:0000256" key="7">
    <source>
        <dbReference type="ARBA" id="ARBA00023136"/>
    </source>
</evidence>
<dbReference type="SMART" id="SM00283">
    <property type="entry name" value="MA"/>
    <property type="match status" value="1"/>
</dbReference>
<dbReference type="RefSeq" id="WP_306099260.1">
    <property type="nucleotide sequence ID" value="NZ_CP162602.1"/>
</dbReference>
<evidence type="ECO:0000256" key="2">
    <source>
        <dbReference type="ARBA" id="ARBA00022475"/>
    </source>
</evidence>
<proteinExistence type="inferred from homology"/>